<proteinExistence type="predicted"/>
<protein>
    <submittedName>
        <fullName evidence="3">Anti-sigma-28 factor, FlgM family</fullName>
    </submittedName>
</protein>
<evidence type="ECO:0000313" key="4">
    <source>
        <dbReference type="Proteomes" id="UP000198642"/>
    </source>
</evidence>
<reference evidence="3 4" key="1">
    <citation type="submission" date="2016-10" db="EMBL/GenBank/DDBJ databases">
        <authorList>
            <person name="de Groot N.N."/>
        </authorList>
    </citation>
    <scope>NUCLEOTIDE SEQUENCE [LARGE SCALE GENOMIC DNA]</scope>
    <source>
        <strain evidence="3 4">CGMCC 1.3702</strain>
    </source>
</reference>
<feature type="compositionally biased region" description="Polar residues" evidence="1">
    <location>
        <begin position="1"/>
        <end position="15"/>
    </location>
</feature>
<evidence type="ECO:0000259" key="2">
    <source>
        <dbReference type="Pfam" id="PF04316"/>
    </source>
</evidence>
<feature type="domain" description="Anti-sigma-28 factor FlgM C-terminal" evidence="2">
    <location>
        <begin position="32"/>
        <end position="82"/>
    </location>
</feature>
<evidence type="ECO:0000256" key="1">
    <source>
        <dbReference type="SAM" id="MobiDB-lite"/>
    </source>
</evidence>
<organism evidence="3 4">
    <name type="scientific">Lentibacillus halodurans</name>
    <dbReference type="NCBI Taxonomy" id="237679"/>
    <lineage>
        <taxon>Bacteria</taxon>
        <taxon>Bacillati</taxon>
        <taxon>Bacillota</taxon>
        <taxon>Bacilli</taxon>
        <taxon>Bacillales</taxon>
        <taxon>Bacillaceae</taxon>
        <taxon>Lentibacillus</taxon>
    </lineage>
</organism>
<dbReference type="RefSeq" id="WP_090234331.1">
    <property type="nucleotide sequence ID" value="NZ_FOJW01000003.1"/>
</dbReference>
<feature type="region of interest" description="Disordered" evidence="1">
    <location>
        <begin position="1"/>
        <end position="33"/>
    </location>
</feature>
<dbReference type="SUPFAM" id="SSF101498">
    <property type="entry name" value="Anti-sigma factor FlgM"/>
    <property type="match status" value="1"/>
</dbReference>
<dbReference type="InterPro" id="IPR035890">
    <property type="entry name" value="Anti-sigma-28_factor_FlgM_sf"/>
</dbReference>
<accession>A0A1I0WHR7</accession>
<feature type="compositionally biased region" description="Basic and acidic residues" evidence="1">
    <location>
        <begin position="20"/>
        <end position="33"/>
    </location>
</feature>
<evidence type="ECO:0000313" key="3">
    <source>
        <dbReference type="EMBL" id="SFA88181.1"/>
    </source>
</evidence>
<dbReference type="AlphaFoldDB" id="A0A1I0WHR7"/>
<sequence length="88" mass="10364">MKIYGSNQPNFNPYKNQLHKQLDYSKDANKKDQLEISSEGKKMLENEKPNAKRASYVQQIKDAVDKGEYQINYDKTAQNMIDFWSRQS</sequence>
<dbReference type="EMBL" id="FOJW01000003">
    <property type="protein sequence ID" value="SFA88181.1"/>
    <property type="molecule type" value="Genomic_DNA"/>
</dbReference>
<keyword evidence="4" id="KW-1185">Reference proteome</keyword>
<dbReference type="Proteomes" id="UP000198642">
    <property type="component" value="Unassembled WGS sequence"/>
</dbReference>
<dbReference type="InterPro" id="IPR031316">
    <property type="entry name" value="FlgM_C"/>
</dbReference>
<gene>
    <name evidence="3" type="ORF">SAMN04488072_10350</name>
</gene>
<name>A0A1I0WHR7_9BACI</name>
<dbReference type="OrthoDB" id="2991036at2"/>
<dbReference type="Pfam" id="PF04316">
    <property type="entry name" value="FlgM"/>
    <property type="match status" value="1"/>
</dbReference>
<dbReference type="STRING" id="237679.SAMN04488072_10350"/>